<dbReference type="PANTHER" id="PTHR37422">
    <property type="entry name" value="TEICHURONIC ACID BIOSYNTHESIS PROTEIN TUAE"/>
    <property type="match status" value="1"/>
</dbReference>
<keyword evidence="10" id="KW-1185">Reference proteome</keyword>
<reference evidence="8 9" key="3">
    <citation type="submission" date="2020-08" db="EMBL/GenBank/DDBJ databases">
        <title>Genomic Encyclopedia of Type Strains, Phase IV (KMG-IV): sequencing the most valuable type-strain genomes for metagenomic binning, comparative biology and taxonomic classification.</title>
        <authorList>
            <person name="Goeker M."/>
        </authorList>
    </citation>
    <scope>NUCLEOTIDE SEQUENCE [LARGE SCALE GENOMIC DNA]</scope>
    <source>
        <strain evidence="8 9">DSM 24105</strain>
    </source>
</reference>
<keyword evidence="8" id="KW-0436">Ligase</keyword>
<protein>
    <submittedName>
        <fullName evidence="7 8">Ligase</fullName>
    </submittedName>
</protein>
<gene>
    <name evidence="7" type="ORF">GCM10007884_43530</name>
    <name evidence="8" type="ORF">GGR33_004101</name>
</gene>
<dbReference type="Proteomes" id="UP001156881">
    <property type="component" value="Unassembled WGS sequence"/>
</dbReference>
<dbReference type="RefSeq" id="WP_246413317.1">
    <property type="nucleotide sequence ID" value="NZ_BSPG01000040.1"/>
</dbReference>
<evidence type="ECO:0000259" key="6">
    <source>
        <dbReference type="Pfam" id="PF04932"/>
    </source>
</evidence>
<evidence type="ECO:0000313" key="7">
    <source>
        <dbReference type="EMBL" id="GLS46359.1"/>
    </source>
</evidence>
<feature type="transmembrane region" description="Helical" evidence="5">
    <location>
        <begin position="254"/>
        <end position="273"/>
    </location>
</feature>
<dbReference type="Proteomes" id="UP000517759">
    <property type="component" value="Unassembled WGS sequence"/>
</dbReference>
<feature type="transmembrane region" description="Helical" evidence="5">
    <location>
        <begin position="162"/>
        <end position="185"/>
    </location>
</feature>
<evidence type="ECO:0000256" key="2">
    <source>
        <dbReference type="ARBA" id="ARBA00022692"/>
    </source>
</evidence>
<dbReference type="EMBL" id="BSPG01000040">
    <property type="protein sequence ID" value="GLS46359.1"/>
    <property type="molecule type" value="Genomic_DNA"/>
</dbReference>
<dbReference type="GO" id="GO:0016020">
    <property type="term" value="C:membrane"/>
    <property type="evidence" value="ECO:0007669"/>
    <property type="project" value="UniProtKB-SubCell"/>
</dbReference>
<keyword evidence="3 5" id="KW-1133">Transmembrane helix</keyword>
<dbReference type="EMBL" id="JACIDN010000008">
    <property type="protein sequence ID" value="MBB3904578.1"/>
    <property type="molecule type" value="Genomic_DNA"/>
</dbReference>
<proteinExistence type="predicted"/>
<feature type="transmembrane region" description="Helical" evidence="5">
    <location>
        <begin position="285"/>
        <end position="307"/>
    </location>
</feature>
<dbReference type="Pfam" id="PF04932">
    <property type="entry name" value="Wzy_C"/>
    <property type="match status" value="1"/>
</dbReference>
<name>A0A7W6F8K9_9HYPH</name>
<reference evidence="10" key="2">
    <citation type="journal article" date="2019" name="Int. J. Syst. Evol. Microbiol.">
        <title>The Global Catalogue of Microorganisms (GCM) 10K type strain sequencing project: providing services to taxonomists for standard genome sequencing and annotation.</title>
        <authorList>
            <consortium name="The Broad Institute Genomics Platform"/>
            <consortium name="The Broad Institute Genome Sequencing Center for Infectious Disease"/>
            <person name="Wu L."/>
            <person name="Ma J."/>
        </authorList>
    </citation>
    <scope>NUCLEOTIDE SEQUENCE [LARGE SCALE GENOMIC DNA]</scope>
    <source>
        <strain evidence="10">NBRC 107710</strain>
    </source>
</reference>
<reference evidence="7" key="1">
    <citation type="journal article" date="2014" name="Int. J. Syst. Evol. Microbiol.">
        <title>Complete genome of a new Firmicutes species belonging to the dominant human colonic microbiota ('Ruminococcus bicirculans') reveals two chromosomes and a selective capacity to utilize plant glucans.</title>
        <authorList>
            <consortium name="NISC Comparative Sequencing Program"/>
            <person name="Wegmann U."/>
            <person name="Louis P."/>
            <person name="Goesmann A."/>
            <person name="Henrissat B."/>
            <person name="Duncan S.H."/>
            <person name="Flint H.J."/>
        </authorList>
    </citation>
    <scope>NUCLEOTIDE SEQUENCE</scope>
    <source>
        <strain evidence="7">NBRC 107710</strain>
    </source>
</reference>
<keyword evidence="4 5" id="KW-0472">Membrane</keyword>
<feature type="transmembrane region" description="Helical" evidence="5">
    <location>
        <begin position="136"/>
        <end position="153"/>
    </location>
</feature>
<feature type="transmembrane region" description="Helical" evidence="5">
    <location>
        <begin position="232"/>
        <end position="248"/>
    </location>
</feature>
<comment type="subcellular location">
    <subcellularLocation>
        <location evidence="1">Membrane</location>
        <topology evidence="1">Multi-pass membrane protein</topology>
    </subcellularLocation>
</comment>
<reference evidence="7" key="4">
    <citation type="submission" date="2023-01" db="EMBL/GenBank/DDBJ databases">
        <title>Draft genome sequence of Methylobacterium brachythecii strain NBRC 107710.</title>
        <authorList>
            <person name="Sun Q."/>
            <person name="Mori K."/>
        </authorList>
    </citation>
    <scope>NUCLEOTIDE SEQUENCE</scope>
    <source>
        <strain evidence="7">NBRC 107710</strain>
    </source>
</reference>
<evidence type="ECO:0000313" key="10">
    <source>
        <dbReference type="Proteomes" id="UP001156881"/>
    </source>
</evidence>
<feature type="domain" description="O-antigen ligase-related" evidence="6">
    <location>
        <begin position="237"/>
        <end position="383"/>
    </location>
</feature>
<evidence type="ECO:0000256" key="5">
    <source>
        <dbReference type="SAM" id="Phobius"/>
    </source>
</evidence>
<accession>A0A7W6F8K9</accession>
<evidence type="ECO:0000256" key="4">
    <source>
        <dbReference type="ARBA" id="ARBA00023136"/>
    </source>
</evidence>
<evidence type="ECO:0000313" key="8">
    <source>
        <dbReference type="EMBL" id="MBB3904578.1"/>
    </source>
</evidence>
<organism evidence="8 9">
    <name type="scientific">Methylobacterium brachythecii</name>
    <dbReference type="NCBI Taxonomy" id="1176177"/>
    <lineage>
        <taxon>Bacteria</taxon>
        <taxon>Pseudomonadati</taxon>
        <taxon>Pseudomonadota</taxon>
        <taxon>Alphaproteobacteria</taxon>
        <taxon>Hyphomicrobiales</taxon>
        <taxon>Methylobacteriaceae</taxon>
        <taxon>Methylobacterium</taxon>
    </lineage>
</organism>
<feature type="transmembrane region" description="Helical" evidence="5">
    <location>
        <begin position="434"/>
        <end position="452"/>
    </location>
</feature>
<feature type="transmembrane region" description="Helical" evidence="5">
    <location>
        <begin position="39"/>
        <end position="59"/>
    </location>
</feature>
<sequence length="455" mass="48420">MTPQQPAFGARRPAASMGVAVPTSNVLGHLREFGAGLSVLRLARQALFLAALLLALITLKPFADLSRLDVGDLVTGQETMTYATFGALALAGLLLAMRDHGRALASLVTPTHLALVAWLGVSVVLSQDHATSGKRLALTAAVMLLTACLPLLAQTRTELRNLLAIATLVLLAVCYVGMIVAPEFAVHQARDLQEPGLAGNWRGSFGHKNAAAAVMAMLLFVGVAVFRAGGRVSGLAILGLSCVFLVGSEGKSSFALSLTVFALTGAFAVVRSFGGRMLVAIGPVLLLNVFTVGTVMSDGLASIVSALPIDSTFTGRTDIWRFSIATIAARPITGYGFAAFWGTQTVRDVSDEGATWAGYASHSHNGYVDTTLTMGAVGLFLLLIVFVLGPLRNYQRLQFEAGNTGPFATMFLQIWLFGILLSSMESFFFDRSDVIWVLFLFAVFGLHFLARFRTR</sequence>
<dbReference type="InterPro" id="IPR051533">
    <property type="entry name" value="WaaL-like"/>
</dbReference>
<evidence type="ECO:0000256" key="1">
    <source>
        <dbReference type="ARBA" id="ARBA00004141"/>
    </source>
</evidence>
<evidence type="ECO:0000313" key="9">
    <source>
        <dbReference type="Proteomes" id="UP000517759"/>
    </source>
</evidence>
<evidence type="ECO:0000256" key="3">
    <source>
        <dbReference type="ARBA" id="ARBA00022989"/>
    </source>
</evidence>
<dbReference type="AlphaFoldDB" id="A0A7W6F8K9"/>
<comment type="caution">
    <text evidence="8">The sequence shown here is derived from an EMBL/GenBank/DDBJ whole genome shotgun (WGS) entry which is preliminary data.</text>
</comment>
<feature type="transmembrane region" description="Helical" evidence="5">
    <location>
        <begin position="104"/>
        <end position="124"/>
    </location>
</feature>
<feature type="transmembrane region" description="Helical" evidence="5">
    <location>
        <begin position="79"/>
        <end position="97"/>
    </location>
</feature>
<feature type="transmembrane region" description="Helical" evidence="5">
    <location>
        <begin position="403"/>
        <end position="422"/>
    </location>
</feature>
<dbReference type="InterPro" id="IPR007016">
    <property type="entry name" value="O-antigen_ligase-rel_domated"/>
</dbReference>
<dbReference type="PANTHER" id="PTHR37422:SF21">
    <property type="entry name" value="EXOQ-LIKE PROTEIN"/>
    <property type="match status" value="1"/>
</dbReference>
<feature type="transmembrane region" description="Helical" evidence="5">
    <location>
        <begin position="372"/>
        <end position="391"/>
    </location>
</feature>
<keyword evidence="2 5" id="KW-0812">Transmembrane</keyword>
<dbReference type="GO" id="GO:0016874">
    <property type="term" value="F:ligase activity"/>
    <property type="evidence" value="ECO:0007669"/>
    <property type="project" value="UniProtKB-KW"/>
</dbReference>